<accession>A0A1U7HJW1</accession>
<dbReference type="AlphaFoldDB" id="A0A1U7HJW1"/>
<dbReference type="Pfam" id="PF13692">
    <property type="entry name" value="Glyco_trans_1_4"/>
    <property type="match status" value="1"/>
</dbReference>
<sequence>MKILIPDFCVPNTYIHDLAFALEELGHEVFWNSDNLFFSQWIPDVIVSQWAEGYFRTSSFLKEITNLQPHHLEFLENKLKQIRKKTLILAFVHNVQPRPTGIRQFDKNLEKLFQINYDSAHAFVHLGKQSISELSTYYPEYIYKNKPSLTISHGLHEQLKLNYLPLDRPIDKADSFRIFVPGAIRFWSELTFLIRAFIKAKIPKKQSIIAGSGYVLERSPLKPLRHTLIKSIPGVFLYGRRLDDKTLCRETVAADLVIAPRLQATNSGIPYLAATFGKRCLGPNVGNIPEALKELNGILFEPGDISSLARAMEKAYHERDRFSLPDPPCPSWREIAQQIESFIFMLKNRNLVSKKYKR</sequence>
<dbReference type="Proteomes" id="UP000186868">
    <property type="component" value="Unassembled WGS sequence"/>
</dbReference>
<reference evidence="1 2" key="1">
    <citation type="submission" date="2016-11" db="EMBL/GenBank/DDBJ databases">
        <title>Draft Genome Sequences of Nine Cyanobacterial Strains from Diverse Habitats.</title>
        <authorList>
            <person name="Zhu T."/>
            <person name="Hou S."/>
            <person name="Lu X."/>
            <person name="Hess W.R."/>
        </authorList>
    </citation>
    <scope>NUCLEOTIDE SEQUENCE [LARGE SCALE GENOMIC DNA]</scope>
    <source>
        <strain evidence="1 2">NIES-593</strain>
    </source>
</reference>
<dbReference type="EMBL" id="MRCB01000008">
    <property type="protein sequence ID" value="OKH23857.1"/>
    <property type="molecule type" value="Genomic_DNA"/>
</dbReference>
<dbReference type="SUPFAM" id="SSF53756">
    <property type="entry name" value="UDP-Glycosyltransferase/glycogen phosphorylase"/>
    <property type="match status" value="1"/>
</dbReference>
<dbReference type="RefSeq" id="WP_073599325.1">
    <property type="nucleotide sequence ID" value="NZ_MRCB01000008.1"/>
</dbReference>
<evidence type="ECO:0000313" key="2">
    <source>
        <dbReference type="Proteomes" id="UP000186868"/>
    </source>
</evidence>
<evidence type="ECO:0008006" key="3">
    <source>
        <dbReference type="Google" id="ProtNLM"/>
    </source>
</evidence>
<keyword evidence="2" id="KW-1185">Reference proteome</keyword>
<dbReference type="Gene3D" id="3.40.50.2000">
    <property type="entry name" value="Glycogen Phosphorylase B"/>
    <property type="match status" value="1"/>
</dbReference>
<protein>
    <recommendedName>
        <fullName evidence="3">Glycosyltransferase</fullName>
    </recommendedName>
</protein>
<organism evidence="1 2">
    <name type="scientific">Hydrococcus rivularis NIES-593</name>
    <dbReference type="NCBI Taxonomy" id="1921803"/>
    <lineage>
        <taxon>Bacteria</taxon>
        <taxon>Bacillati</taxon>
        <taxon>Cyanobacteriota</taxon>
        <taxon>Cyanophyceae</taxon>
        <taxon>Pleurocapsales</taxon>
        <taxon>Hydrococcaceae</taxon>
        <taxon>Hydrococcus</taxon>
    </lineage>
</organism>
<dbReference type="STRING" id="1921803.NIES593_09405"/>
<gene>
    <name evidence="1" type="ORF">NIES593_09405</name>
</gene>
<dbReference type="OrthoDB" id="1007434at2"/>
<comment type="caution">
    <text evidence="1">The sequence shown here is derived from an EMBL/GenBank/DDBJ whole genome shotgun (WGS) entry which is preliminary data.</text>
</comment>
<name>A0A1U7HJW1_9CYAN</name>
<proteinExistence type="predicted"/>
<evidence type="ECO:0000313" key="1">
    <source>
        <dbReference type="EMBL" id="OKH23857.1"/>
    </source>
</evidence>